<dbReference type="InterPro" id="IPR050525">
    <property type="entry name" value="ECM_Assembly_Org"/>
</dbReference>
<dbReference type="PANTHER" id="PTHR24020">
    <property type="entry name" value="COLLAGEN ALPHA"/>
    <property type="match status" value="1"/>
</dbReference>
<dbReference type="Gene3D" id="3.40.50.410">
    <property type="entry name" value="von Willebrand factor, type A domain"/>
    <property type="match status" value="1"/>
</dbReference>
<sequence length="108" mass="11711">MYTSKALKFARENMFGPQHGGRADAERVLIVLTDGRSYNTTSTVQEASLCKQQGIAVFAIGVGNADEGELKAMSNFPADKYMYYVNGFQALASLQSTLLDSTCGTSRQ</sequence>
<protein>
    <recommendedName>
        <fullName evidence="1">VWFA domain-containing protein</fullName>
    </recommendedName>
</protein>
<gene>
    <name evidence="2" type="primary">106065363</name>
</gene>
<dbReference type="Proteomes" id="UP000076420">
    <property type="component" value="Unassembled WGS sequence"/>
</dbReference>
<feature type="domain" description="VWFA" evidence="1">
    <location>
        <begin position="1"/>
        <end position="98"/>
    </location>
</feature>
<dbReference type="PANTHER" id="PTHR24020:SF20">
    <property type="entry name" value="PH DOMAIN-CONTAINING PROTEIN"/>
    <property type="match status" value="1"/>
</dbReference>
<dbReference type="PROSITE" id="PS50234">
    <property type="entry name" value="VWFA"/>
    <property type="match status" value="1"/>
</dbReference>
<dbReference type="STRING" id="6526.A0A2C9KKT0"/>
<name>A0A2C9KKT0_BIOGL</name>
<dbReference type="VEuPathDB" id="VectorBase:BGLAX_027172"/>
<proteinExistence type="predicted"/>
<evidence type="ECO:0000313" key="2">
    <source>
        <dbReference type="EnsemblMetazoa" id="BGLB020837-PA"/>
    </source>
</evidence>
<accession>A0A2C9KKT0</accession>
<dbReference type="InterPro" id="IPR036465">
    <property type="entry name" value="vWFA_dom_sf"/>
</dbReference>
<dbReference type="VEuPathDB" id="VectorBase:BGLB020837"/>
<dbReference type="EnsemblMetazoa" id="BGLB020837-RA">
    <property type="protein sequence ID" value="BGLB020837-PA"/>
    <property type="gene ID" value="BGLB020837"/>
</dbReference>
<dbReference type="SUPFAM" id="SSF53300">
    <property type="entry name" value="vWA-like"/>
    <property type="match status" value="1"/>
</dbReference>
<dbReference type="Pfam" id="PF00092">
    <property type="entry name" value="VWA"/>
    <property type="match status" value="1"/>
</dbReference>
<dbReference type="InterPro" id="IPR002035">
    <property type="entry name" value="VWF_A"/>
</dbReference>
<dbReference type="AlphaFoldDB" id="A0A2C9KKT0"/>
<dbReference type="OrthoDB" id="6119783at2759"/>
<dbReference type="KEGG" id="bgt:106065363"/>
<organism evidence="2 3">
    <name type="scientific">Biomphalaria glabrata</name>
    <name type="common">Bloodfluke planorb</name>
    <name type="synonym">Freshwater snail</name>
    <dbReference type="NCBI Taxonomy" id="6526"/>
    <lineage>
        <taxon>Eukaryota</taxon>
        <taxon>Metazoa</taxon>
        <taxon>Spiralia</taxon>
        <taxon>Lophotrochozoa</taxon>
        <taxon>Mollusca</taxon>
        <taxon>Gastropoda</taxon>
        <taxon>Heterobranchia</taxon>
        <taxon>Euthyneura</taxon>
        <taxon>Panpulmonata</taxon>
        <taxon>Hygrophila</taxon>
        <taxon>Lymnaeoidea</taxon>
        <taxon>Planorbidae</taxon>
        <taxon>Biomphalaria</taxon>
    </lineage>
</organism>
<reference evidence="2" key="1">
    <citation type="submission" date="2020-05" db="UniProtKB">
        <authorList>
            <consortium name="EnsemblMetazoa"/>
        </authorList>
    </citation>
    <scope>IDENTIFICATION</scope>
    <source>
        <strain evidence="2">BB02</strain>
    </source>
</reference>
<evidence type="ECO:0000313" key="3">
    <source>
        <dbReference type="Proteomes" id="UP000076420"/>
    </source>
</evidence>
<evidence type="ECO:0000259" key="1">
    <source>
        <dbReference type="PROSITE" id="PS50234"/>
    </source>
</evidence>